<accession>A0A0C2XGK4</accession>
<protein>
    <submittedName>
        <fullName evidence="2">Uncharacterized protein</fullName>
    </submittedName>
</protein>
<evidence type="ECO:0000256" key="1">
    <source>
        <dbReference type="SAM" id="MobiDB-lite"/>
    </source>
</evidence>
<reference evidence="2 3" key="1">
    <citation type="submission" date="2014-04" db="EMBL/GenBank/DDBJ databases">
        <authorList>
            <consortium name="DOE Joint Genome Institute"/>
            <person name="Kuo A."/>
            <person name="Zuccaro A."/>
            <person name="Kohler A."/>
            <person name="Nagy L.G."/>
            <person name="Floudas D."/>
            <person name="Copeland A."/>
            <person name="Barry K.W."/>
            <person name="Cichocki N."/>
            <person name="Veneault-Fourrey C."/>
            <person name="LaButti K."/>
            <person name="Lindquist E.A."/>
            <person name="Lipzen A."/>
            <person name="Lundell T."/>
            <person name="Morin E."/>
            <person name="Murat C."/>
            <person name="Sun H."/>
            <person name="Tunlid A."/>
            <person name="Henrissat B."/>
            <person name="Grigoriev I.V."/>
            <person name="Hibbett D.S."/>
            <person name="Martin F."/>
            <person name="Nordberg H.P."/>
            <person name="Cantor M.N."/>
            <person name="Hua S.X."/>
        </authorList>
    </citation>
    <scope>NUCLEOTIDE SEQUENCE [LARGE SCALE GENOMIC DNA]</scope>
    <source>
        <strain evidence="2 3">MAFF 305830</strain>
    </source>
</reference>
<organism evidence="2 3">
    <name type="scientific">Serendipita vermifera MAFF 305830</name>
    <dbReference type="NCBI Taxonomy" id="933852"/>
    <lineage>
        <taxon>Eukaryota</taxon>
        <taxon>Fungi</taxon>
        <taxon>Dikarya</taxon>
        <taxon>Basidiomycota</taxon>
        <taxon>Agaricomycotina</taxon>
        <taxon>Agaricomycetes</taxon>
        <taxon>Sebacinales</taxon>
        <taxon>Serendipitaceae</taxon>
        <taxon>Serendipita</taxon>
    </lineage>
</organism>
<feature type="region of interest" description="Disordered" evidence="1">
    <location>
        <begin position="1"/>
        <end position="24"/>
    </location>
</feature>
<proteinExistence type="predicted"/>
<feature type="non-terminal residue" evidence="2">
    <location>
        <position position="1"/>
    </location>
</feature>
<keyword evidence="3" id="KW-1185">Reference proteome</keyword>
<evidence type="ECO:0000313" key="2">
    <source>
        <dbReference type="EMBL" id="KIM28252.1"/>
    </source>
</evidence>
<dbReference type="AlphaFoldDB" id="A0A0C2XGK4"/>
<dbReference type="Proteomes" id="UP000054097">
    <property type="component" value="Unassembled WGS sequence"/>
</dbReference>
<reference evidence="3" key="2">
    <citation type="submission" date="2015-01" db="EMBL/GenBank/DDBJ databases">
        <title>Evolutionary Origins and Diversification of the Mycorrhizal Mutualists.</title>
        <authorList>
            <consortium name="DOE Joint Genome Institute"/>
            <consortium name="Mycorrhizal Genomics Consortium"/>
            <person name="Kohler A."/>
            <person name="Kuo A."/>
            <person name="Nagy L.G."/>
            <person name="Floudas D."/>
            <person name="Copeland A."/>
            <person name="Barry K.W."/>
            <person name="Cichocki N."/>
            <person name="Veneault-Fourrey C."/>
            <person name="LaButti K."/>
            <person name="Lindquist E.A."/>
            <person name="Lipzen A."/>
            <person name="Lundell T."/>
            <person name="Morin E."/>
            <person name="Murat C."/>
            <person name="Riley R."/>
            <person name="Ohm R."/>
            <person name="Sun H."/>
            <person name="Tunlid A."/>
            <person name="Henrissat B."/>
            <person name="Grigoriev I.V."/>
            <person name="Hibbett D.S."/>
            <person name="Martin F."/>
        </authorList>
    </citation>
    <scope>NUCLEOTIDE SEQUENCE [LARGE SCALE GENOMIC DNA]</scope>
    <source>
        <strain evidence="3">MAFF 305830</strain>
    </source>
</reference>
<gene>
    <name evidence="2" type="ORF">M408DRAFT_329599</name>
</gene>
<dbReference type="EMBL" id="KN824294">
    <property type="protein sequence ID" value="KIM28252.1"/>
    <property type="molecule type" value="Genomic_DNA"/>
</dbReference>
<dbReference type="HOGENOM" id="CLU_2943259_0_0_1"/>
<sequence>LKLGTMTLKEEDEETETDEEDEEGGVIIHRNCDESLEAATTSPVTSLGGVVMQGWRAWIG</sequence>
<feature type="compositionally biased region" description="Acidic residues" evidence="1">
    <location>
        <begin position="10"/>
        <end position="24"/>
    </location>
</feature>
<name>A0A0C2XGK4_SERVB</name>
<evidence type="ECO:0000313" key="3">
    <source>
        <dbReference type="Proteomes" id="UP000054097"/>
    </source>
</evidence>